<dbReference type="RefSeq" id="WP_218031309.1">
    <property type="nucleotide sequence ID" value="NZ_BKAF01000024.1"/>
</dbReference>
<name>A0A1I3NYM0_9ACTN</name>
<protein>
    <recommendedName>
        <fullName evidence="5">Signal peptidase I</fullName>
        <ecNumber evidence="5">3.4.21.89</ecNumber>
    </recommendedName>
</protein>
<dbReference type="GO" id="GO:0016020">
    <property type="term" value="C:membrane"/>
    <property type="evidence" value="ECO:0007669"/>
    <property type="project" value="UniProtKB-SubCell"/>
</dbReference>
<keyword evidence="9" id="KW-1185">Reference proteome</keyword>
<evidence type="ECO:0000256" key="1">
    <source>
        <dbReference type="ARBA" id="ARBA00004370"/>
    </source>
</evidence>
<dbReference type="GO" id="GO:0006465">
    <property type="term" value="P:signal peptide processing"/>
    <property type="evidence" value="ECO:0007669"/>
    <property type="project" value="UniProtKB-UniRule"/>
</dbReference>
<dbReference type="InterPro" id="IPR001733">
    <property type="entry name" value="Peptidase_S26B"/>
</dbReference>
<accession>A0A1I3NYM0</accession>
<evidence type="ECO:0000313" key="8">
    <source>
        <dbReference type="EMBL" id="SFJ14404.1"/>
    </source>
</evidence>
<gene>
    <name evidence="8" type="ORF">SAMN05216561_11932</name>
</gene>
<reference evidence="8 9" key="1">
    <citation type="submission" date="2016-10" db="EMBL/GenBank/DDBJ databases">
        <authorList>
            <person name="de Groot N.N."/>
        </authorList>
    </citation>
    <scope>NUCLEOTIDE SEQUENCE [LARGE SCALE GENOMIC DNA]</scope>
    <source>
        <strain evidence="8 9">CGMCC 1.11156</strain>
    </source>
</reference>
<organism evidence="8 9">
    <name type="scientific">Nocardioides psychrotolerans</name>
    <dbReference type="NCBI Taxonomy" id="1005945"/>
    <lineage>
        <taxon>Bacteria</taxon>
        <taxon>Bacillati</taxon>
        <taxon>Actinomycetota</taxon>
        <taxon>Actinomycetes</taxon>
        <taxon>Propionibacteriales</taxon>
        <taxon>Nocardioidaceae</taxon>
        <taxon>Nocardioides</taxon>
    </lineage>
</organism>
<evidence type="ECO:0000256" key="5">
    <source>
        <dbReference type="NCBIfam" id="TIGR02228"/>
    </source>
</evidence>
<evidence type="ECO:0000256" key="6">
    <source>
        <dbReference type="SAM" id="MobiDB-lite"/>
    </source>
</evidence>
<dbReference type="AlphaFoldDB" id="A0A1I3NYM0"/>
<feature type="transmembrane region" description="Helical" evidence="7">
    <location>
        <begin position="58"/>
        <end position="83"/>
    </location>
</feature>
<dbReference type="EMBL" id="FOQG01000019">
    <property type="protein sequence ID" value="SFJ14404.1"/>
    <property type="molecule type" value="Genomic_DNA"/>
</dbReference>
<evidence type="ECO:0000256" key="3">
    <source>
        <dbReference type="ARBA" id="ARBA00022989"/>
    </source>
</evidence>
<dbReference type="InterPro" id="IPR036286">
    <property type="entry name" value="LexA/Signal_pep-like_sf"/>
</dbReference>
<dbReference type="STRING" id="1005945.SAMN05216561_11932"/>
<dbReference type="Proteomes" id="UP000198649">
    <property type="component" value="Unassembled WGS sequence"/>
</dbReference>
<evidence type="ECO:0000313" key="9">
    <source>
        <dbReference type="Proteomes" id="UP000198649"/>
    </source>
</evidence>
<evidence type="ECO:0000256" key="2">
    <source>
        <dbReference type="ARBA" id="ARBA00022692"/>
    </source>
</evidence>
<dbReference type="SUPFAM" id="SSF51306">
    <property type="entry name" value="LexA/Signal peptidase"/>
    <property type="match status" value="1"/>
</dbReference>
<dbReference type="NCBIfam" id="TIGR02228">
    <property type="entry name" value="sigpep_I_arch"/>
    <property type="match status" value="1"/>
</dbReference>
<feature type="transmembrane region" description="Helical" evidence="7">
    <location>
        <begin position="195"/>
        <end position="213"/>
    </location>
</feature>
<feature type="region of interest" description="Disordered" evidence="6">
    <location>
        <begin position="1"/>
        <end position="50"/>
    </location>
</feature>
<feature type="compositionally biased region" description="Low complexity" evidence="6">
    <location>
        <begin position="25"/>
        <end position="50"/>
    </location>
</feature>
<dbReference type="CDD" id="cd06530">
    <property type="entry name" value="S26_SPase_I"/>
    <property type="match status" value="1"/>
</dbReference>
<evidence type="ECO:0000256" key="4">
    <source>
        <dbReference type="ARBA" id="ARBA00023136"/>
    </source>
</evidence>
<dbReference type="GO" id="GO:0004252">
    <property type="term" value="F:serine-type endopeptidase activity"/>
    <property type="evidence" value="ECO:0007669"/>
    <property type="project" value="UniProtKB-UniRule"/>
</dbReference>
<comment type="subcellular location">
    <subcellularLocation>
        <location evidence="1">Membrane</location>
    </subcellularLocation>
</comment>
<keyword evidence="4 7" id="KW-0472">Membrane</keyword>
<keyword evidence="3 7" id="KW-1133">Transmembrane helix</keyword>
<evidence type="ECO:0000256" key="7">
    <source>
        <dbReference type="SAM" id="Phobius"/>
    </source>
</evidence>
<dbReference type="InterPro" id="IPR019533">
    <property type="entry name" value="Peptidase_S26"/>
</dbReference>
<dbReference type="GO" id="GO:0009003">
    <property type="term" value="F:signal peptidase activity"/>
    <property type="evidence" value="ECO:0007669"/>
    <property type="project" value="UniProtKB-EC"/>
</dbReference>
<keyword evidence="2 7" id="KW-0812">Transmembrane</keyword>
<dbReference type="EC" id="3.4.21.89" evidence="5"/>
<proteinExistence type="predicted"/>
<sequence>MSHAVPTVVGRHRAAAPTPVRRPQAIAPSGAGVAASGSSGRSGQRAPRGSVPARLGSALLSLLLAACLLSFLVLAVGPHVFGYRTATMLTGSMAPGIMPGDVVVTAPRPAADVEVGDVISYQIPIEDHRVETHRVTEVIHGDDGTVAVRTQGDANANVDPWTAVLDGDVVWEVQGVIPEIGTVIRALHHPFVSKGLLWVAIAGTLLLGLTTIWSKDEADPADADLADGEQE</sequence>